<sequence>MYGTQRWRERRNAERNLVRGRIPGDPGERDALRRLVADRRRRLESRPWLFAALVLALAVPPVLWALEGLWSTALLMLVFGIAFGSWATCERRRNRSRLRFLDRALTAAADAATRTGTLGHDTGPRLVLTRRTG</sequence>
<dbReference type="RefSeq" id="WP_167025536.1">
    <property type="nucleotide sequence ID" value="NZ_CP050177.1"/>
</dbReference>
<keyword evidence="1" id="KW-0472">Membrane</keyword>
<evidence type="ECO:0000313" key="2">
    <source>
        <dbReference type="EMBL" id="QIQ02133.1"/>
    </source>
</evidence>
<feature type="transmembrane region" description="Helical" evidence="1">
    <location>
        <begin position="72"/>
        <end position="89"/>
    </location>
</feature>
<dbReference type="AlphaFoldDB" id="A0A6G9GV34"/>
<proteinExistence type="predicted"/>
<evidence type="ECO:0000313" key="3">
    <source>
        <dbReference type="Proteomes" id="UP000501179"/>
    </source>
</evidence>
<feature type="transmembrane region" description="Helical" evidence="1">
    <location>
        <begin position="48"/>
        <end position="66"/>
    </location>
</feature>
<dbReference type="EMBL" id="CP050177">
    <property type="protein sequence ID" value="QIQ02133.1"/>
    <property type="molecule type" value="Genomic_DNA"/>
</dbReference>
<protein>
    <submittedName>
        <fullName evidence="2">Uncharacterized protein</fullName>
    </submittedName>
</protein>
<organism evidence="2 3">
    <name type="scientific">Streptomyces liangshanensis</name>
    <dbReference type="NCBI Taxonomy" id="2717324"/>
    <lineage>
        <taxon>Bacteria</taxon>
        <taxon>Bacillati</taxon>
        <taxon>Actinomycetota</taxon>
        <taxon>Actinomycetes</taxon>
        <taxon>Kitasatosporales</taxon>
        <taxon>Streptomycetaceae</taxon>
        <taxon>Streptomyces</taxon>
    </lineage>
</organism>
<reference evidence="2 3" key="1">
    <citation type="submission" date="2020-03" db="EMBL/GenBank/DDBJ databases">
        <title>A novel species.</title>
        <authorList>
            <person name="Gao J."/>
        </authorList>
    </citation>
    <scope>NUCLEOTIDE SEQUENCE [LARGE SCALE GENOMIC DNA]</scope>
    <source>
        <strain evidence="2 3">QMT-12</strain>
    </source>
</reference>
<dbReference type="Proteomes" id="UP000501179">
    <property type="component" value="Chromosome"/>
</dbReference>
<keyword evidence="3" id="KW-1185">Reference proteome</keyword>
<keyword evidence="1" id="KW-1133">Transmembrane helix</keyword>
<dbReference type="KEGG" id="slia:HA039_07315"/>
<name>A0A6G9GV34_9ACTN</name>
<gene>
    <name evidence="2" type="ORF">HA039_07315</name>
</gene>
<keyword evidence="1" id="KW-0812">Transmembrane</keyword>
<accession>A0A6G9GV34</accession>
<evidence type="ECO:0000256" key="1">
    <source>
        <dbReference type="SAM" id="Phobius"/>
    </source>
</evidence>